<keyword evidence="3" id="KW-1133">Transmembrane helix</keyword>
<dbReference type="Proteomes" id="UP000436088">
    <property type="component" value="Unassembled WGS sequence"/>
</dbReference>
<sequence>MAPTRKSESVNKQYLSIYEVFPDKTPTGVSTDIWTCYAARIMAISVIPFLTVQLPQVLNSTSGRHLAVLIALIVSISMLVSYCVYQVFQPSDPEKTTCFREAQACHIEMYCLGRLLTDDALSDNFKALKMHCLGRLLTDDGEPNIEIIRK</sequence>
<keyword evidence="3" id="KW-0472">Membrane</keyword>
<accession>A0A6A2ZBZ6</accession>
<feature type="transmembrane region" description="Helical" evidence="3">
    <location>
        <begin position="66"/>
        <end position="88"/>
    </location>
</feature>
<organism evidence="4 5">
    <name type="scientific">Hibiscus syriacus</name>
    <name type="common">Rose of Sharon</name>
    <dbReference type="NCBI Taxonomy" id="106335"/>
    <lineage>
        <taxon>Eukaryota</taxon>
        <taxon>Viridiplantae</taxon>
        <taxon>Streptophyta</taxon>
        <taxon>Embryophyta</taxon>
        <taxon>Tracheophyta</taxon>
        <taxon>Spermatophyta</taxon>
        <taxon>Magnoliopsida</taxon>
        <taxon>eudicotyledons</taxon>
        <taxon>Gunneridae</taxon>
        <taxon>Pentapetalae</taxon>
        <taxon>rosids</taxon>
        <taxon>malvids</taxon>
        <taxon>Malvales</taxon>
        <taxon>Malvaceae</taxon>
        <taxon>Malvoideae</taxon>
        <taxon>Hibiscus</taxon>
    </lineage>
</organism>
<dbReference type="PANTHER" id="PTHR31503:SF36">
    <property type="entry name" value="SODIUM_CALCIUM EXCHANGER MEMBRANE REGION DOMAIN-CONTAINING PROTEIN"/>
    <property type="match status" value="1"/>
</dbReference>
<comment type="caution">
    <text evidence="4">The sequence shown here is derived from an EMBL/GenBank/DDBJ whole genome shotgun (WGS) entry which is preliminary data.</text>
</comment>
<protein>
    <submittedName>
        <fullName evidence="4">Uncharacterized protein</fullName>
    </submittedName>
</protein>
<gene>
    <name evidence="4" type="ORF">F3Y22_tig00110943pilonHSYRG00011</name>
</gene>
<dbReference type="GO" id="GO:0015369">
    <property type="term" value="F:calcium:proton antiporter activity"/>
    <property type="evidence" value="ECO:0007669"/>
    <property type="project" value="TreeGrafter"/>
</dbReference>
<dbReference type="AlphaFoldDB" id="A0A6A2ZBZ6"/>
<evidence type="ECO:0000256" key="1">
    <source>
        <dbReference type="ARBA" id="ARBA00022449"/>
    </source>
</evidence>
<dbReference type="GO" id="GO:0006874">
    <property type="term" value="P:intracellular calcium ion homeostasis"/>
    <property type="evidence" value="ECO:0007669"/>
    <property type="project" value="TreeGrafter"/>
</dbReference>
<keyword evidence="1" id="KW-0813">Transport</keyword>
<evidence type="ECO:0000313" key="4">
    <source>
        <dbReference type="EMBL" id="KAE8689106.1"/>
    </source>
</evidence>
<dbReference type="GO" id="GO:0016020">
    <property type="term" value="C:membrane"/>
    <property type="evidence" value="ECO:0007669"/>
    <property type="project" value="InterPro"/>
</dbReference>
<reference evidence="4" key="1">
    <citation type="submission" date="2019-09" db="EMBL/GenBank/DDBJ databases">
        <title>Draft genome information of white flower Hibiscus syriacus.</title>
        <authorList>
            <person name="Kim Y.-M."/>
        </authorList>
    </citation>
    <scope>NUCLEOTIDE SEQUENCE [LARGE SCALE GENOMIC DNA]</scope>
    <source>
        <strain evidence="4">YM2019G1</strain>
    </source>
</reference>
<dbReference type="InterPro" id="IPR004713">
    <property type="entry name" value="CaH_exchang"/>
</dbReference>
<dbReference type="PANTHER" id="PTHR31503">
    <property type="entry name" value="VACUOLAR CALCIUM ION TRANSPORTER"/>
    <property type="match status" value="1"/>
</dbReference>
<proteinExistence type="predicted"/>
<evidence type="ECO:0000256" key="3">
    <source>
        <dbReference type="SAM" id="Phobius"/>
    </source>
</evidence>
<name>A0A6A2ZBZ6_HIBSY</name>
<evidence type="ECO:0000256" key="2">
    <source>
        <dbReference type="ARBA" id="ARBA00023065"/>
    </source>
</evidence>
<keyword evidence="5" id="KW-1185">Reference proteome</keyword>
<keyword evidence="1" id="KW-0050">Antiport</keyword>
<feature type="transmembrane region" description="Helical" evidence="3">
    <location>
        <begin position="37"/>
        <end position="54"/>
    </location>
</feature>
<dbReference type="EMBL" id="VEPZ02001173">
    <property type="protein sequence ID" value="KAE8689106.1"/>
    <property type="molecule type" value="Genomic_DNA"/>
</dbReference>
<keyword evidence="2" id="KW-0406">Ion transport</keyword>
<keyword evidence="3" id="KW-0812">Transmembrane</keyword>
<evidence type="ECO:0000313" key="5">
    <source>
        <dbReference type="Proteomes" id="UP000436088"/>
    </source>
</evidence>